<comment type="caution">
    <text evidence="6">The sequence shown here is derived from an EMBL/GenBank/DDBJ whole genome shotgun (WGS) entry which is preliminary data.</text>
</comment>
<gene>
    <name evidence="6" type="ORF">PSON_ATCC_30995.1.T1560093</name>
</gene>
<dbReference type="GO" id="GO:0000407">
    <property type="term" value="C:phagophore assembly site"/>
    <property type="evidence" value="ECO:0007669"/>
    <property type="project" value="TreeGrafter"/>
</dbReference>
<proteinExistence type="predicted"/>
<dbReference type="PROSITE" id="PS50011">
    <property type="entry name" value="PROTEIN_KINASE_DOM"/>
    <property type="match status" value="2"/>
</dbReference>
<dbReference type="SMART" id="SM00220">
    <property type="entry name" value="S_TKc"/>
    <property type="match status" value="1"/>
</dbReference>
<name>A0A8S1RDR4_9CILI</name>
<dbReference type="AlphaFoldDB" id="A0A8S1RDR4"/>
<evidence type="ECO:0000256" key="1">
    <source>
        <dbReference type="ARBA" id="ARBA00022679"/>
    </source>
</evidence>
<reference evidence="6" key="1">
    <citation type="submission" date="2021-01" db="EMBL/GenBank/DDBJ databases">
        <authorList>
            <consortium name="Genoscope - CEA"/>
            <person name="William W."/>
        </authorList>
    </citation>
    <scope>NUCLEOTIDE SEQUENCE</scope>
</reference>
<dbReference type="Proteomes" id="UP000692954">
    <property type="component" value="Unassembled WGS sequence"/>
</dbReference>
<feature type="domain" description="Protein kinase" evidence="5">
    <location>
        <begin position="1"/>
        <end position="291"/>
    </location>
</feature>
<dbReference type="PROSITE" id="PS00108">
    <property type="entry name" value="PROTEIN_KINASE_ST"/>
    <property type="match status" value="1"/>
</dbReference>
<sequence>MFSFENLTLNNTYEIKISQPKINYIQLFYLDSKQEIEIKLRNANIFYPCKNIKTNQNIFAQQIHLSLSNNDHEIAVLELLCMKPHTNIIHIFEIIKKDNYFFVLQEEITQNLEEFLKTKQNFTVQMKENFFGQLVQGFKYLKSKKIILRDLQPKHIAVKTIRDNEYILQIYDFRSAEISESGRISTLNGMSDFAAPETLKKSQKIQSSCCIYTLGMLLYYICNQGQKPFQANSIKELIQQQEEFLRKTLNVQDNFTDDFKLREYYQQMLIYKAEMRNQSVFELNEQQQEYFLLDNTYFIKKTAQIGNGQLDFIVEAFNIETKEELVCKMIAKNYLQDEISREIQIFKQLEGHQNQNIVQLKKVTEDSDWNFIILEKCSMNIEQLLNAYPNGFTDFQIIDFLQQIITGYCYLKDQNILHRDLKPQNIMIKIDKNNYNIYKIIDFGAGKIITSQDLGNSIVGTPLFTAPEVLEQKQSHNQQCDIFSIGATIFYMIFKRYYTEQINLNDIIKEQQKFDTQPFKCPKSNRNPDIISLIEKMIVYNPQKRINWEQLKNYVVQKNYQDFLNHIYKLFIFALDCEESLFELQEKRKDNLKIVGIIQAYRKIILTLAFKTQQQLEQSMNQGFIKIKEIQYKIDKQFKFQEWLTKNKWDDQKQRMQLNQDKLESEKFHIYGVAQEIINNMNIKENEITLNFMHVHIFYLNLCEVLQNTIFSICDSIKLKFYLVKMKNVFKDFIHYYPLGKGCQYILQVNISEEYMKEYLIQNL</sequence>
<evidence type="ECO:0000256" key="3">
    <source>
        <dbReference type="ARBA" id="ARBA00022777"/>
    </source>
</evidence>
<accession>A0A8S1RDR4</accession>
<dbReference type="GO" id="GO:0005524">
    <property type="term" value="F:ATP binding"/>
    <property type="evidence" value="ECO:0007669"/>
    <property type="project" value="UniProtKB-KW"/>
</dbReference>
<dbReference type="InterPro" id="IPR000719">
    <property type="entry name" value="Prot_kinase_dom"/>
</dbReference>
<keyword evidence="1" id="KW-0808">Transferase</keyword>
<dbReference type="GO" id="GO:0010506">
    <property type="term" value="P:regulation of autophagy"/>
    <property type="evidence" value="ECO:0007669"/>
    <property type="project" value="InterPro"/>
</dbReference>
<dbReference type="PANTHER" id="PTHR24348">
    <property type="entry name" value="SERINE/THREONINE-PROTEIN KINASE UNC-51-RELATED"/>
    <property type="match status" value="1"/>
</dbReference>
<dbReference type="InterPro" id="IPR045269">
    <property type="entry name" value="Atg1-like"/>
</dbReference>
<dbReference type="OrthoDB" id="305100at2759"/>
<keyword evidence="3" id="KW-0418">Kinase</keyword>
<dbReference type="InterPro" id="IPR008271">
    <property type="entry name" value="Ser/Thr_kinase_AS"/>
</dbReference>
<keyword evidence="2" id="KW-0547">Nucleotide-binding</keyword>
<dbReference type="CDD" id="cd00180">
    <property type="entry name" value="PKc"/>
    <property type="match status" value="1"/>
</dbReference>
<evidence type="ECO:0000256" key="4">
    <source>
        <dbReference type="ARBA" id="ARBA00022840"/>
    </source>
</evidence>
<evidence type="ECO:0000313" key="6">
    <source>
        <dbReference type="EMBL" id="CAD8125130.1"/>
    </source>
</evidence>
<feature type="domain" description="Protein kinase" evidence="5">
    <location>
        <begin position="299"/>
        <end position="564"/>
    </location>
</feature>
<dbReference type="GO" id="GO:0005776">
    <property type="term" value="C:autophagosome"/>
    <property type="evidence" value="ECO:0007669"/>
    <property type="project" value="TreeGrafter"/>
</dbReference>
<keyword evidence="7" id="KW-1185">Reference proteome</keyword>
<organism evidence="6 7">
    <name type="scientific">Paramecium sonneborni</name>
    <dbReference type="NCBI Taxonomy" id="65129"/>
    <lineage>
        <taxon>Eukaryota</taxon>
        <taxon>Sar</taxon>
        <taxon>Alveolata</taxon>
        <taxon>Ciliophora</taxon>
        <taxon>Intramacronucleata</taxon>
        <taxon>Oligohymenophorea</taxon>
        <taxon>Peniculida</taxon>
        <taxon>Parameciidae</taxon>
        <taxon>Paramecium</taxon>
    </lineage>
</organism>
<dbReference type="PANTHER" id="PTHR24348:SF22">
    <property type="entry name" value="NON-SPECIFIC SERINE_THREONINE PROTEIN KINASE"/>
    <property type="match status" value="1"/>
</dbReference>
<protein>
    <recommendedName>
        <fullName evidence="5">Protein kinase domain-containing protein</fullName>
    </recommendedName>
</protein>
<dbReference type="GO" id="GO:0016020">
    <property type="term" value="C:membrane"/>
    <property type="evidence" value="ECO:0007669"/>
    <property type="project" value="TreeGrafter"/>
</dbReference>
<dbReference type="GO" id="GO:0004674">
    <property type="term" value="F:protein serine/threonine kinase activity"/>
    <property type="evidence" value="ECO:0007669"/>
    <property type="project" value="InterPro"/>
</dbReference>
<dbReference type="GO" id="GO:0000045">
    <property type="term" value="P:autophagosome assembly"/>
    <property type="evidence" value="ECO:0007669"/>
    <property type="project" value="TreeGrafter"/>
</dbReference>
<dbReference type="GO" id="GO:0005829">
    <property type="term" value="C:cytosol"/>
    <property type="evidence" value="ECO:0007669"/>
    <property type="project" value="TreeGrafter"/>
</dbReference>
<evidence type="ECO:0000259" key="5">
    <source>
        <dbReference type="PROSITE" id="PS50011"/>
    </source>
</evidence>
<keyword evidence="4" id="KW-0067">ATP-binding</keyword>
<evidence type="ECO:0000313" key="7">
    <source>
        <dbReference type="Proteomes" id="UP000692954"/>
    </source>
</evidence>
<dbReference type="Pfam" id="PF00069">
    <property type="entry name" value="Pkinase"/>
    <property type="match status" value="2"/>
</dbReference>
<dbReference type="EMBL" id="CAJJDN010000156">
    <property type="protein sequence ID" value="CAD8125130.1"/>
    <property type="molecule type" value="Genomic_DNA"/>
</dbReference>
<evidence type="ECO:0000256" key="2">
    <source>
        <dbReference type="ARBA" id="ARBA00022741"/>
    </source>
</evidence>